<keyword evidence="1" id="KW-0472">Membrane</keyword>
<organism evidence="2 3">
    <name type="scientific">Azohydromonas lata</name>
    <dbReference type="NCBI Taxonomy" id="45677"/>
    <lineage>
        <taxon>Bacteria</taxon>
        <taxon>Pseudomonadati</taxon>
        <taxon>Pseudomonadota</taxon>
        <taxon>Betaproteobacteria</taxon>
        <taxon>Burkholderiales</taxon>
        <taxon>Sphaerotilaceae</taxon>
        <taxon>Azohydromonas</taxon>
    </lineage>
</organism>
<name>A0ABU5ICT5_9BURK</name>
<gene>
    <name evidence="2" type="ORF">SM757_09410</name>
</gene>
<feature type="transmembrane region" description="Helical" evidence="1">
    <location>
        <begin position="12"/>
        <end position="35"/>
    </location>
</feature>
<keyword evidence="1" id="KW-1133">Transmembrane helix</keyword>
<proteinExistence type="predicted"/>
<keyword evidence="3" id="KW-1185">Reference proteome</keyword>
<comment type="caution">
    <text evidence="2">The sequence shown here is derived from an EMBL/GenBank/DDBJ whole genome shotgun (WGS) entry which is preliminary data.</text>
</comment>
<evidence type="ECO:0000313" key="3">
    <source>
        <dbReference type="Proteomes" id="UP001293718"/>
    </source>
</evidence>
<evidence type="ECO:0000256" key="1">
    <source>
        <dbReference type="SAM" id="Phobius"/>
    </source>
</evidence>
<sequence length="54" mass="5579">MDTNIRNFIGSLTRVLLPIVFAVATTAFISIPMALGHVPGDATVACVPADGHVS</sequence>
<protein>
    <submittedName>
        <fullName evidence="2">Uncharacterized protein</fullName>
    </submittedName>
</protein>
<keyword evidence="1" id="KW-0812">Transmembrane</keyword>
<dbReference type="RefSeq" id="WP_322465221.1">
    <property type="nucleotide sequence ID" value="NZ_JAXOJX010000011.1"/>
</dbReference>
<reference evidence="2 3" key="1">
    <citation type="submission" date="2023-11" db="EMBL/GenBank/DDBJ databases">
        <title>Draft genome of Azohydromonas lata strain H1 (DSM1123), a polyhydroxyalkanoate producer.</title>
        <authorList>
            <person name="Traversa D."/>
            <person name="D'Addabbo P."/>
            <person name="Pazzani C."/>
            <person name="Manzari C."/>
            <person name="Chiara M."/>
            <person name="Scrascia M."/>
        </authorList>
    </citation>
    <scope>NUCLEOTIDE SEQUENCE [LARGE SCALE GENOMIC DNA]</scope>
    <source>
        <strain evidence="2 3">H1</strain>
    </source>
</reference>
<dbReference type="Proteomes" id="UP001293718">
    <property type="component" value="Unassembled WGS sequence"/>
</dbReference>
<evidence type="ECO:0000313" key="2">
    <source>
        <dbReference type="EMBL" id="MDZ5456788.1"/>
    </source>
</evidence>
<dbReference type="EMBL" id="JAXOJX010000011">
    <property type="protein sequence ID" value="MDZ5456788.1"/>
    <property type="molecule type" value="Genomic_DNA"/>
</dbReference>
<accession>A0ABU5ICT5</accession>